<comment type="caution">
    <text evidence="3">The sequence shown here is derived from an EMBL/GenBank/DDBJ whole genome shotgun (WGS) entry which is preliminary data.</text>
</comment>
<evidence type="ECO:0000256" key="2">
    <source>
        <dbReference type="SAM" id="Phobius"/>
    </source>
</evidence>
<dbReference type="PANTHER" id="PTHR32385">
    <property type="entry name" value="MANNOSYL PHOSPHORYLINOSITOL CERAMIDE SYNTHASE"/>
    <property type="match status" value="1"/>
</dbReference>
<proteinExistence type="predicted"/>
<name>A0ABD3WYQ7_SINWO</name>
<organism evidence="3 4">
    <name type="scientific">Sinanodonta woodiana</name>
    <name type="common">Chinese pond mussel</name>
    <name type="synonym">Anodonta woodiana</name>
    <dbReference type="NCBI Taxonomy" id="1069815"/>
    <lineage>
        <taxon>Eukaryota</taxon>
        <taxon>Metazoa</taxon>
        <taxon>Spiralia</taxon>
        <taxon>Lophotrochozoa</taxon>
        <taxon>Mollusca</taxon>
        <taxon>Bivalvia</taxon>
        <taxon>Autobranchia</taxon>
        <taxon>Heteroconchia</taxon>
        <taxon>Palaeoheterodonta</taxon>
        <taxon>Unionida</taxon>
        <taxon>Unionoidea</taxon>
        <taxon>Unionidae</taxon>
        <taxon>Unioninae</taxon>
        <taxon>Sinanodonta</taxon>
    </lineage>
</organism>
<keyword evidence="2" id="KW-1133">Transmembrane helix</keyword>
<dbReference type="InterPro" id="IPR029044">
    <property type="entry name" value="Nucleotide-diphossugar_trans"/>
</dbReference>
<keyword evidence="2" id="KW-0812">Transmembrane</keyword>
<dbReference type="GO" id="GO:0016020">
    <property type="term" value="C:membrane"/>
    <property type="evidence" value="ECO:0007669"/>
    <property type="project" value="GOC"/>
</dbReference>
<dbReference type="GO" id="GO:0016740">
    <property type="term" value="F:transferase activity"/>
    <property type="evidence" value="ECO:0007669"/>
    <property type="project" value="UniProtKB-KW"/>
</dbReference>
<keyword evidence="1" id="KW-0808">Transferase</keyword>
<dbReference type="EMBL" id="JBJQND010000004">
    <property type="protein sequence ID" value="KAL3879104.1"/>
    <property type="molecule type" value="Genomic_DNA"/>
</dbReference>
<dbReference type="InterPro" id="IPR051706">
    <property type="entry name" value="Glycosyltransferase_domain"/>
</dbReference>
<reference evidence="3 4" key="1">
    <citation type="submission" date="2024-11" db="EMBL/GenBank/DDBJ databases">
        <title>Chromosome-level genome assembly of the freshwater bivalve Anodonta woodiana.</title>
        <authorList>
            <person name="Chen X."/>
        </authorList>
    </citation>
    <scope>NUCLEOTIDE SEQUENCE [LARGE SCALE GENOMIC DNA]</scope>
    <source>
        <strain evidence="3">MN2024</strain>
        <tissue evidence="3">Gills</tissue>
    </source>
</reference>
<protein>
    <submittedName>
        <fullName evidence="3">Uncharacterized protein</fullName>
    </submittedName>
</protein>
<evidence type="ECO:0000313" key="3">
    <source>
        <dbReference type="EMBL" id="KAL3879104.1"/>
    </source>
</evidence>
<dbReference type="GO" id="GO:0006688">
    <property type="term" value="P:glycosphingolipid biosynthetic process"/>
    <property type="evidence" value="ECO:0007669"/>
    <property type="project" value="UniProtKB-ARBA"/>
</dbReference>
<keyword evidence="4" id="KW-1185">Reference proteome</keyword>
<keyword evidence="2" id="KW-0472">Membrane</keyword>
<dbReference type="InterPro" id="IPR007577">
    <property type="entry name" value="GlycoTrfase_DXD_sugar-bd_CS"/>
</dbReference>
<sequence length="365" mass="43237">MPRLTTIRCHRGRLRAGGIVITLLIIVLLLVTWIHNNPNVKPSVTFSLIGTSIRLPSKVISNLYLYPPLKVVDLEEFPEVGPCRIQKIIHQTWITENIPKQFQPWVLSFHKNHPEFMYTFWTDNTTRKFISDRYPYLISTYDNYGENIRRADAMRYMVLYEYGGVYADLDMHSLNPLDPIMRKYSCFLAQEPLEHPMLDDNLDKLVINALMACRKRHPFMKILIDRLPLFSTMSFVLDSTGPHFVNLHYEIYVEQRKYRSVLDEDGVYLAPPEYFFPTLDPDKYRFFFKRCASFDSLKERQKLACVSLYRRGLDRRPLPYSFTNHVWFHTYFTFDRNKTFNVFQDIPSSHVYVNGALKLVKYLVK</sequence>
<dbReference type="AlphaFoldDB" id="A0ABD3WYQ7"/>
<dbReference type="SUPFAM" id="SSF53448">
    <property type="entry name" value="Nucleotide-diphospho-sugar transferases"/>
    <property type="match status" value="1"/>
</dbReference>
<dbReference type="Pfam" id="PF04488">
    <property type="entry name" value="Gly_transf_sug"/>
    <property type="match status" value="1"/>
</dbReference>
<accession>A0ABD3WYQ7</accession>
<dbReference type="Gene3D" id="3.90.550.20">
    <property type="match status" value="1"/>
</dbReference>
<evidence type="ECO:0000313" key="4">
    <source>
        <dbReference type="Proteomes" id="UP001634394"/>
    </source>
</evidence>
<dbReference type="GO" id="GO:0006673">
    <property type="term" value="P:inositol phosphoceramide metabolic process"/>
    <property type="evidence" value="ECO:0007669"/>
    <property type="project" value="UniProtKB-ARBA"/>
</dbReference>
<dbReference type="Proteomes" id="UP001634394">
    <property type="component" value="Unassembled WGS sequence"/>
</dbReference>
<dbReference type="PANTHER" id="PTHR32385:SF15">
    <property type="entry name" value="INOSITOL PHOSPHOCERAMIDE MANNOSYLTRANSFERASE 1"/>
    <property type="match status" value="1"/>
</dbReference>
<feature type="transmembrane region" description="Helical" evidence="2">
    <location>
        <begin position="12"/>
        <end position="34"/>
    </location>
</feature>
<gene>
    <name evidence="3" type="ORF">ACJMK2_031417</name>
</gene>
<evidence type="ECO:0000256" key="1">
    <source>
        <dbReference type="ARBA" id="ARBA00022679"/>
    </source>
</evidence>